<proteinExistence type="predicted"/>
<dbReference type="AlphaFoldDB" id="A0A175RFE7"/>
<organism evidence="1 2">
    <name type="scientific">Aureimonas ureilytica</name>
    <dbReference type="NCBI Taxonomy" id="401562"/>
    <lineage>
        <taxon>Bacteria</taxon>
        <taxon>Pseudomonadati</taxon>
        <taxon>Pseudomonadota</taxon>
        <taxon>Alphaproteobacteria</taxon>
        <taxon>Hyphomicrobiales</taxon>
        <taxon>Aurantimonadaceae</taxon>
        <taxon>Aureimonas</taxon>
    </lineage>
</organism>
<sequence>MSVRVAVIVPPAPIATPADIPGGNTDDALLLLMISAAQAEIDGPTGWLGRALGPQTLELTADEWPCELPYPPFLELVSASVDGVLVPGITVSSVGRLRVPDGAPAGEVVLRWRAGYDGTKTPAVPANAKAAVILSTNMLRSMNRDDVFIEQEQVNGVGSTTWTVSKDVSEAIERTIGNLLAPLRVWS</sequence>
<reference evidence="1 2" key="1">
    <citation type="journal article" date="2016" name="Front. Microbiol.">
        <title>Genomic Resource of Rice Seed Associated Bacteria.</title>
        <authorList>
            <person name="Midha S."/>
            <person name="Bansal K."/>
            <person name="Sharma S."/>
            <person name="Kumar N."/>
            <person name="Patil P.P."/>
            <person name="Chaudhry V."/>
            <person name="Patil P.B."/>
        </authorList>
    </citation>
    <scope>NUCLEOTIDE SEQUENCE [LARGE SCALE GENOMIC DNA]</scope>
    <source>
        <strain evidence="1 2">NS365</strain>
    </source>
</reference>
<evidence type="ECO:0000313" key="2">
    <source>
        <dbReference type="Proteomes" id="UP000078529"/>
    </source>
</evidence>
<dbReference type="Proteomes" id="UP000078529">
    <property type="component" value="Unassembled WGS sequence"/>
</dbReference>
<dbReference type="PATRIC" id="fig|401562.4.peg.4427"/>
<evidence type="ECO:0000313" key="1">
    <source>
        <dbReference type="EMBL" id="KTR02557.1"/>
    </source>
</evidence>
<protein>
    <submittedName>
        <fullName evidence="1">Uncharacterized protein</fullName>
    </submittedName>
</protein>
<dbReference type="EMBL" id="LDQA01000072">
    <property type="protein sequence ID" value="KTR02557.1"/>
    <property type="molecule type" value="Genomic_DNA"/>
</dbReference>
<keyword evidence="2" id="KW-1185">Reference proteome</keyword>
<comment type="caution">
    <text evidence="1">The sequence shown here is derived from an EMBL/GenBank/DDBJ whole genome shotgun (WGS) entry which is preliminary data.</text>
</comment>
<accession>A0A175RFE7</accession>
<name>A0A175RFE7_9HYPH</name>
<gene>
    <name evidence="1" type="ORF">NS365_21470</name>
</gene>